<evidence type="ECO:0000313" key="1">
    <source>
        <dbReference type="EMBL" id="RCN52824.1"/>
    </source>
</evidence>
<gene>
    <name evidence="1" type="ORF">ANCCAN_00817</name>
</gene>
<dbReference type="AlphaFoldDB" id="A0A368H8C6"/>
<organism evidence="1 2">
    <name type="scientific">Ancylostoma caninum</name>
    <name type="common">Dog hookworm</name>
    <dbReference type="NCBI Taxonomy" id="29170"/>
    <lineage>
        <taxon>Eukaryota</taxon>
        <taxon>Metazoa</taxon>
        <taxon>Ecdysozoa</taxon>
        <taxon>Nematoda</taxon>
        <taxon>Chromadorea</taxon>
        <taxon>Rhabditida</taxon>
        <taxon>Rhabditina</taxon>
        <taxon>Rhabditomorpha</taxon>
        <taxon>Strongyloidea</taxon>
        <taxon>Ancylostomatidae</taxon>
        <taxon>Ancylostomatinae</taxon>
        <taxon>Ancylostoma</taxon>
    </lineage>
</organism>
<dbReference type="Proteomes" id="UP000252519">
    <property type="component" value="Unassembled WGS sequence"/>
</dbReference>
<name>A0A368H8C6_ANCCA</name>
<evidence type="ECO:0000313" key="2">
    <source>
        <dbReference type="Proteomes" id="UP000252519"/>
    </source>
</evidence>
<proteinExistence type="predicted"/>
<reference evidence="1 2" key="1">
    <citation type="submission" date="2014-10" db="EMBL/GenBank/DDBJ databases">
        <title>Draft genome of the hookworm Ancylostoma caninum.</title>
        <authorList>
            <person name="Mitreva M."/>
        </authorList>
    </citation>
    <scope>NUCLEOTIDE SEQUENCE [LARGE SCALE GENOMIC DNA]</scope>
    <source>
        <strain evidence="1 2">Baltimore</strain>
    </source>
</reference>
<accession>A0A368H8C6</accession>
<dbReference type="EMBL" id="JOJR01000004">
    <property type="protein sequence ID" value="RCN52824.1"/>
    <property type="molecule type" value="Genomic_DNA"/>
</dbReference>
<protein>
    <submittedName>
        <fullName evidence="1">Uncharacterized protein</fullName>
    </submittedName>
</protein>
<comment type="caution">
    <text evidence="1">The sequence shown here is derived from an EMBL/GenBank/DDBJ whole genome shotgun (WGS) entry which is preliminary data.</text>
</comment>
<keyword evidence="2" id="KW-1185">Reference proteome</keyword>
<sequence>MFRLPSPSLSFHRNNGLIILTISNSGACLDCSHSSSWF</sequence>